<keyword evidence="2" id="KW-1185">Reference proteome</keyword>
<dbReference type="Proteomes" id="UP000317178">
    <property type="component" value="Chromosome"/>
</dbReference>
<sequence>MVAPLIKYTFHESAEMTDVEASLLLAIFATEALHGESQVRLEAAHAFDAELHSCVIKSDGPVGRDLNRLFVGFLRREFGEKSFQIERLHQPILKGAYSRLHILLSKILKPRSSTDDRGFFCAAAVSSHNMCL</sequence>
<evidence type="ECO:0000313" key="2">
    <source>
        <dbReference type="Proteomes" id="UP000317178"/>
    </source>
</evidence>
<dbReference type="EMBL" id="CP036281">
    <property type="protein sequence ID" value="QDU80629.1"/>
    <property type="molecule type" value="Genomic_DNA"/>
</dbReference>
<evidence type="ECO:0000313" key="1">
    <source>
        <dbReference type="EMBL" id="QDU80629.1"/>
    </source>
</evidence>
<proteinExistence type="predicted"/>
<accession>A0A518CN30</accession>
<organism evidence="1 2">
    <name type="scientific">Polystyrenella longa</name>
    <dbReference type="NCBI Taxonomy" id="2528007"/>
    <lineage>
        <taxon>Bacteria</taxon>
        <taxon>Pseudomonadati</taxon>
        <taxon>Planctomycetota</taxon>
        <taxon>Planctomycetia</taxon>
        <taxon>Planctomycetales</taxon>
        <taxon>Planctomycetaceae</taxon>
        <taxon>Polystyrenella</taxon>
    </lineage>
</organism>
<dbReference type="KEGG" id="plon:Pla110_23600"/>
<dbReference type="RefSeq" id="WP_144995887.1">
    <property type="nucleotide sequence ID" value="NZ_CP036281.1"/>
</dbReference>
<reference evidence="1 2" key="1">
    <citation type="submission" date="2019-02" db="EMBL/GenBank/DDBJ databases">
        <title>Deep-cultivation of Planctomycetes and their phenomic and genomic characterization uncovers novel biology.</title>
        <authorList>
            <person name="Wiegand S."/>
            <person name="Jogler M."/>
            <person name="Boedeker C."/>
            <person name="Pinto D."/>
            <person name="Vollmers J."/>
            <person name="Rivas-Marin E."/>
            <person name="Kohn T."/>
            <person name="Peeters S.H."/>
            <person name="Heuer A."/>
            <person name="Rast P."/>
            <person name="Oberbeckmann S."/>
            <person name="Bunk B."/>
            <person name="Jeske O."/>
            <person name="Meyerdierks A."/>
            <person name="Storesund J.E."/>
            <person name="Kallscheuer N."/>
            <person name="Luecker S."/>
            <person name="Lage O.M."/>
            <person name="Pohl T."/>
            <person name="Merkel B.J."/>
            <person name="Hornburger P."/>
            <person name="Mueller R.-W."/>
            <person name="Bruemmer F."/>
            <person name="Labrenz M."/>
            <person name="Spormann A.M."/>
            <person name="Op den Camp H."/>
            <person name="Overmann J."/>
            <person name="Amann R."/>
            <person name="Jetten M.S.M."/>
            <person name="Mascher T."/>
            <person name="Medema M.H."/>
            <person name="Devos D.P."/>
            <person name="Kaster A.-K."/>
            <person name="Ovreas L."/>
            <person name="Rohde M."/>
            <person name="Galperin M.Y."/>
            <person name="Jogler C."/>
        </authorList>
    </citation>
    <scope>NUCLEOTIDE SEQUENCE [LARGE SCALE GENOMIC DNA]</scope>
    <source>
        <strain evidence="1 2">Pla110</strain>
    </source>
</reference>
<gene>
    <name evidence="1" type="ORF">Pla110_23600</name>
</gene>
<dbReference type="AlphaFoldDB" id="A0A518CN30"/>
<protein>
    <submittedName>
        <fullName evidence="1">Uncharacterized protein</fullName>
    </submittedName>
</protein>
<dbReference type="OrthoDB" id="287168at2"/>
<name>A0A518CN30_9PLAN</name>